<dbReference type="KEGG" id="vg:41332230"/>
<name>Q6XLZ6_9PHYC</name>
<proteinExistence type="predicted"/>
<dbReference type="GeneID" id="41332230"/>
<accession>Q6XLZ6</accession>
<dbReference type="EMBL" id="AY225134">
    <property type="protein sequence ID" value="AAR26915.1"/>
    <property type="molecule type" value="Genomic_DNA"/>
</dbReference>
<sequence>MVMPVPKIPPFKATTLQSYTRRRHGRVSEQEWLDANEYFLSDLWYSFEKFAKECNPFVLDQCRYTDFCNFIAKHSTHFAD</sequence>
<reference evidence="1" key="2">
    <citation type="submission" date="2003-01" db="EMBL/GenBank/DDBJ databases">
        <title>Partial Nucleotide Sequence of the Feldmannia irregularis Virus FirrV-1 Genome: On the Evolution of Large Phaeoviral Genomes.</title>
        <authorList>
            <person name="Delaroque N."/>
            <person name="Knippers R."/>
            <person name="Mueller D.G."/>
            <person name="Boland W."/>
        </authorList>
    </citation>
    <scope>NUCLEOTIDE SEQUENCE</scope>
    <source>
        <strain evidence="1">FirrV-1</strain>
    </source>
</reference>
<organism evidence="1">
    <name type="scientific">Feldmannia irregularis virus a</name>
    <dbReference type="NCBI Taxonomy" id="231992"/>
    <lineage>
        <taxon>Viruses</taxon>
        <taxon>Varidnaviria</taxon>
        <taxon>Bamfordvirae</taxon>
        <taxon>Nucleocytoviricota</taxon>
        <taxon>Megaviricetes</taxon>
        <taxon>Algavirales</taxon>
        <taxon>Phycodnaviridae</taxon>
        <taxon>Phaeovirus</taxon>
        <taxon>Phaeovirus irregularis</taxon>
    </lineage>
</organism>
<reference evidence="1" key="1">
    <citation type="journal article" date="2003" name="J. Mol. Evol.">
        <title>Comparisons of two large phaeoviral genomes and evolutionary implications.</title>
        <authorList>
            <person name="Delaroque N."/>
            <person name="Boland W."/>
            <person name="Muller D.G."/>
            <person name="Knippers R."/>
        </authorList>
    </citation>
    <scope>NUCLEOTIDE SEQUENCE</scope>
    <source>
        <strain evidence="1">FirrV-1</strain>
    </source>
</reference>
<dbReference type="RefSeq" id="YP_009665653.1">
    <property type="nucleotide sequence ID" value="NC_043252.1"/>
</dbReference>
<evidence type="ECO:0000313" key="1">
    <source>
        <dbReference type="EMBL" id="AAR26915.1"/>
    </source>
</evidence>
<protein>
    <submittedName>
        <fullName evidence="1">FirrV-1-B40</fullName>
    </submittedName>
</protein>